<evidence type="ECO:0000313" key="3">
    <source>
        <dbReference type="Proteomes" id="UP000886653"/>
    </source>
</evidence>
<evidence type="ECO:0000313" key="2">
    <source>
        <dbReference type="EMBL" id="KAG0142220.1"/>
    </source>
</evidence>
<dbReference type="AlphaFoldDB" id="A0A9P6NEF5"/>
<dbReference type="Proteomes" id="UP000886653">
    <property type="component" value="Unassembled WGS sequence"/>
</dbReference>
<dbReference type="EMBL" id="MU167356">
    <property type="protein sequence ID" value="KAG0142220.1"/>
    <property type="molecule type" value="Genomic_DNA"/>
</dbReference>
<protein>
    <submittedName>
        <fullName evidence="2">Uncharacterized protein</fullName>
    </submittedName>
</protein>
<sequence length="140" mass="15547">MEDYCEQLLEMDLIEVQEEGEDDSKVMGKIHHKKKGLQNKTDGESPLEQALHICPWYLILDPVMSDRPHIKPASTLDSLRGSSNASLVTDLRLNPCQLDLSEDELKQMPNKSGLPTDDEESESGQVDNDVEGGSSHGSEK</sequence>
<feature type="compositionally biased region" description="Basic residues" evidence="1">
    <location>
        <begin position="28"/>
        <end position="37"/>
    </location>
</feature>
<organism evidence="2 3">
    <name type="scientific">Cronartium quercuum f. sp. fusiforme G11</name>
    <dbReference type="NCBI Taxonomy" id="708437"/>
    <lineage>
        <taxon>Eukaryota</taxon>
        <taxon>Fungi</taxon>
        <taxon>Dikarya</taxon>
        <taxon>Basidiomycota</taxon>
        <taxon>Pucciniomycotina</taxon>
        <taxon>Pucciniomycetes</taxon>
        <taxon>Pucciniales</taxon>
        <taxon>Coleosporiaceae</taxon>
        <taxon>Cronartium</taxon>
    </lineage>
</organism>
<keyword evidence="3" id="KW-1185">Reference proteome</keyword>
<feature type="region of interest" description="Disordered" evidence="1">
    <location>
        <begin position="99"/>
        <end position="140"/>
    </location>
</feature>
<accession>A0A9P6NEF5</accession>
<name>A0A9P6NEF5_9BASI</name>
<proteinExistence type="predicted"/>
<feature type="region of interest" description="Disordered" evidence="1">
    <location>
        <begin position="20"/>
        <end position="44"/>
    </location>
</feature>
<comment type="caution">
    <text evidence="2">The sequence shown here is derived from an EMBL/GenBank/DDBJ whole genome shotgun (WGS) entry which is preliminary data.</text>
</comment>
<gene>
    <name evidence="2" type="ORF">CROQUDRAFT_97822</name>
</gene>
<evidence type="ECO:0000256" key="1">
    <source>
        <dbReference type="SAM" id="MobiDB-lite"/>
    </source>
</evidence>
<reference evidence="2" key="1">
    <citation type="submission" date="2013-11" db="EMBL/GenBank/DDBJ databases">
        <title>Genome sequence of the fusiform rust pathogen reveals effectors for host alternation and coevolution with pine.</title>
        <authorList>
            <consortium name="DOE Joint Genome Institute"/>
            <person name="Smith K."/>
            <person name="Pendleton A."/>
            <person name="Kubisiak T."/>
            <person name="Anderson C."/>
            <person name="Salamov A."/>
            <person name="Aerts A."/>
            <person name="Riley R."/>
            <person name="Clum A."/>
            <person name="Lindquist E."/>
            <person name="Ence D."/>
            <person name="Campbell M."/>
            <person name="Kronenberg Z."/>
            <person name="Feau N."/>
            <person name="Dhillon B."/>
            <person name="Hamelin R."/>
            <person name="Burleigh J."/>
            <person name="Smith J."/>
            <person name="Yandell M."/>
            <person name="Nelson C."/>
            <person name="Grigoriev I."/>
            <person name="Davis J."/>
        </authorList>
    </citation>
    <scope>NUCLEOTIDE SEQUENCE</scope>
    <source>
        <strain evidence="2">G11</strain>
    </source>
</reference>